<evidence type="ECO:0000256" key="3">
    <source>
        <dbReference type="ARBA" id="ARBA00022723"/>
    </source>
</evidence>
<evidence type="ECO:0000256" key="8">
    <source>
        <dbReference type="ARBA" id="ARBA00022884"/>
    </source>
</evidence>
<keyword evidence="7 10" id="KW-0862">Zinc</keyword>
<evidence type="ECO:0000256" key="7">
    <source>
        <dbReference type="ARBA" id="ARBA00022833"/>
    </source>
</evidence>
<dbReference type="NCBIfam" id="TIGR00157">
    <property type="entry name" value="ribosome small subunit-dependent GTPase A"/>
    <property type="match status" value="1"/>
</dbReference>
<dbReference type="AlphaFoldDB" id="A0A7U4JQ93"/>
<keyword evidence="4 10" id="KW-0699">rRNA-binding</keyword>
<feature type="binding site" evidence="10">
    <location>
        <begin position="117"/>
        <end position="120"/>
    </location>
    <ligand>
        <name>GTP</name>
        <dbReference type="ChEBI" id="CHEBI:37565"/>
    </ligand>
</feature>
<dbReference type="PROSITE" id="PS51721">
    <property type="entry name" value="G_CP"/>
    <property type="match status" value="1"/>
</dbReference>
<comment type="subcellular location">
    <subcellularLocation>
        <location evidence="10">Cytoplasm</location>
    </subcellularLocation>
</comment>
<dbReference type="PROSITE" id="PS50936">
    <property type="entry name" value="ENGC_GTPASE"/>
    <property type="match status" value="1"/>
</dbReference>
<dbReference type="Gene3D" id="3.40.50.300">
    <property type="entry name" value="P-loop containing nucleotide triphosphate hydrolases"/>
    <property type="match status" value="1"/>
</dbReference>
<dbReference type="EC" id="3.6.1.-" evidence="10"/>
<dbReference type="InterPro" id="IPR004881">
    <property type="entry name" value="Ribosome_biogen_GTPase_RsgA"/>
</dbReference>
<dbReference type="GO" id="GO:0005525">
    <property type="term" value="F:GTP binding"/>
    <property type="evidence" value="ECO:0007669"/>
    <property type="project" value="UniProtKB-UniRule"/>
</dbReference>
<dbReference type="CDD" id="cd04466">
    <property type="entry name" value="S1_YloQ_GTPase"/>
    <property type="match status" value="1"/>
</dbReference>
<keyword evidence="6 10" id="KW-0378">Hydrolase</keyword>
<keyword evidence="1 10" id="KW-0963">Cytoplasm</keyword>
<name>A0A7U4JQ93_CLOSG</name>
<dbReference type="CDD" id="cd01854">
    <property type="entry name" value="YjeQ_EngC"/>
    <property type="match status" value="1"/>
</dbReference>
<feature type="domain" description="EngC GTPase" evidence="11">
    <location>
        <begin position="77"/>
        <end position="223"/>
    </location>
</feature>
<keyword evidence="8 10" id="KW-0694">RNA-binding</keyword>
<comment type="function">
    <text evidence="10">One of several proteins that assist in the late maturation steps of the functional core of the 30S ribosomal subunit. Helps release RbfA from mature subunits. May play a role in the assembly of ribosomal proteins into the subunit. Circularly permuted GTPase that catalyzes slow GTP hydrolysis, GTPase activity is stimulated by the 30S ribosomal subunit.</text>
</comment>
<keyword evidence="9 10" id="KW-0342">GTP-binding</keyword>
<dbReference type="InterPro" id="IPR010914">
    <property type="entry name" value="RsgA_GTPase_dom"/>
</dbReference>
<gene>
    <name evidence="10 13" type="primary">rsgA</name>
    <name evidence="13" type="ORF">CLSPO_c25970</name>
</gene>
<feature type="domain" description="CP-type G" evidence="12">
    <location>
        <begin position="68"/>
        <end position="225"/>
    </location>
</feature>
<dbReference type="InterPro" id="IPR030378">
    <property type="entry name" value="G_CP_dom"/>
</dbReference>
<dbReference type="GO" id="GO:0005737">
    <property type="term" value="C:cytoplasm"/>
    <property type="evidence" value="ECO:0007669"/>
    <property type="project" value="UniProtKB-SubCell"/>
</dbReference>
<dbReference type="KEGG" id="cld:CLSPO_c25970"/>
<evidence type="ECO:0000313" key="14">
    <source>
        <dbReference type="Proteomes" id="UP000033052"/>
    </source>
</evidence>
<evidence type="ECO:0000256" key="4">
    <source>
        <dbReference type="ARBA" id="ARBA00022730"/>
    </source>
</evidence>
<feature type="binding site" evidence="10">
    <location>
        <position position="249"/>
    </location>
    <ligand>
        <name>Zn(2+)</name>
        <dbReference type="ChEBI" id="CHEBI:29105"/>
    </ligand>
</feature>
<dbReference type="InterPro" id="IPR031944">
    <property type="entry name" value="RsgA_N"/>
</dbReference>
<dbReference type="Pfam" id="PF16745">
    <property type="entry name" value="RsgA_N"/>
    <property type="match status" value="1"/>
</dbReference>
<keyword evidence="5 10" id="KW-0547">Nucleotide-binding</keyword>
<dbReference type="SUPFAM" id="SSF50249">
    <property type="entry name" value="Nucleic acid-binding proteins"/>
    <property type="match status" value="1"/>
</dbReference>
<dbReference type="EMBL" id="CP009225">
    <property type="protein sequence ID" value="AKC63317.1"/>
    <property type="molecule type" value="Genomic_DNA"/>
</dbReference>
<accession>A0A7U4JQ93</accession>
<dbReference type="PANTHER" id="PTHR32120:SF11">
    <property type="entry name" value="SMALL RIBOSOMAL SUBUNIT BIOGENESIS GTPASE RSGA 1, MITOCHONDRIAL-RELATED"/>
    <property type="match status" value="1"/>
</dbReference>
<dbReference type="GO" id="GO:0003924">
    <property type="term" value="F:GTPase activity"/>
    <property type="evidence" value="ECO:0007669"/>
    <property type="project" value="UniProtKB-UniRule"/>
</dbReference>
<dbReference type="HAMAP" id="MF_01820">
    <property type="entry name" value="GTPase_RsgA"/>
    <property type="match status" value="1"/>
</dbReference>
<dbReference type="InterPro" id="IPR012340">
    <property type="entry name" value="NA-bd_OB-fold"/>
</dbReference>
<evidence type="ECO:0000256" key="2">
    <source>
        <dbReference type="ARBA" id="ARBA00022517"/>
    </source>
</evidence>
<evidence type="ECO:0000256" key="1">
    <source>
        <dbReference type="ARBA" id="ARBA00022490"/>
    </source>
</evidence>
<feature type="binding site" evidence="10">
    <location>
        <begin position="168"/>
        <end position="176"/>
    </location>
    <ligand>
        <name>GTP</name>
        <dbReference type="ChEBI" id="CHEBI:37565"/>
    </ligand>
</feature>
<evidence type="ECO:0000256" key="10">
    <source>
        <dbReference type="HAMAP-Rule" id="MF_01820"/>
    </source>
</evidence>
<dbReference type="Proteomes" id="UP000033052">
    <property type="component" value="Chromosome"/>
</dbReference>
<comment type="subunit">
    <text evidence="10">Monomer. Associates with 30S ribosomal subunit, binds 16S rRNA.</text>
</comment>
<dbReference type="InterPro" id="IPR027417">
    <property type="entry name" value="P-loop_NTPase"/>
</dbReference>
<dbReference type="PANTHER" id="PTHR32120">
    <property type="entry name" value="SMALL RIBOSOMAL SUBUNIT BIOGENESIS GTPASE RSGA"/>
    <property type="match status" value="1"/>
</dbReference>
<dbReference type="GO" id="GO:0046872">
    <property type="term" value="F:metal ion binding"/>
    <property type="evidence" value="ECO:0007669"/>
    <property type="project" value="UniProtKB-KW"/>
</dbReference>
<evidence type="ECO:0000256" key="5">
    <source>
        <dbReference type="ARBA" id="ARBA00022741"/>
    </source>
</evidence>
<evidence type="ECO:0000259" key="12">
    <source>
        <dbReference type="PROSITE" id="PS51721"/>
    </source>
</evidence>
<evidence type="ECO:0000256" key="9">
    <source>
        <dbReference type="ARBA" id="ARBA00023134"/>
    </source>
</evidence>
<comment type="cofactor">
    <cofactor evidence="10">
        <name>Zn(2+)</name>
        <dbReference type="ChEBI" id="CHEBI:29105"/>
    </cofactor>
    <text evidence="10">Binds 1 zinc ion per subunit.</text>
</comment>
<dbReference type="Pfam" id="PF03193">
    <property type="entry name" value="RsgA_GTPase"/>
    <property type="match status" value="1"/>
</dbReference>
<reference evidence="13 14" key="1">
    <citation type="journal article" date="2015" name="PLoS ONE">
        <title>A universal mariner transposon system for forward genetic studies in the genus clostridium.</title>
        <authorList>
            <person name="Zhang Y."/>
            <person name="Grosse-Honebrink A."/>
            <person name="Minton N.P."/>
        </authorList>
    </citation>
    <scope>NUCLEOTIDE SEQUENCE [LARGE SCALE GENOMIC DNA]</scope>
    <source>
        <strain evidence="13 14">NCIMB 10696</strain>
    </source>
</reference>
<comment type="similarity">
    <text evidence="10">Belongs to the TRAFAC class YlqF/YawG GTPase family. RsgA subfamily.</text>
</comment>
<keyword evidence="3 10" id="KW-0479">Metal-binding</keyword>
<keyword evidence="2 10" id="KW-0690">Ribosome biogenesis</keyword>
<dbReference type="GO" id="GO:0019843">
    <property type="term" value="F:rRNA binding"/>
    <property type="evidence" value="ECO:0007669"/>
    <property type="project" value="UniProtKB-KW"/>
</dbReference>
<evidence type="ECO:0000313" key="13">
    <source>
        <dbReference type="EMBL" id="AKC63317.1"/>
    </source>
</evidence>
<dbReference type="SUPFAM" id="SSF52540">
    <property type="entry name" value="P-loop containing nucleoside triphosphate hydrolases"/>
    <property type="match status" value="1"/>
</dbReference>
<feature type="binding site" evidence="10">
    <location>
        <position position="256"/>
    </location>
    <ligand>
        <name>Zn(2+)</name>
        <dbReference type="ChEBI" id="CHEBI:29105"/>
    </ligand>
</feature>
<evidence type="ECO:0000256" key="6">
    <source>
        <dbReference type="ARBA" id="ARBA00022801"/>
    </source>
</evidence>
<proteinExistence type="inferred from homology"/>
<dbReference type="GO" id="GO:0042274">
    <property type="term" value="P:ribosomal small subunit biogenesis"/>
    <property type="evidence" value="ECO:0007669"/>
    <property type="project" value="UniProtKB-UniRule"/>
</dbReference>
<dbReference type="Gene3D" id="1.10.40.50">
    <property type="entry name" value="Probable gtpase engc, domain 3"/>
    <property type="match status" value="1"/>
</dbReference>
<protein>
    <recommendedName>
        <fullName evidence="10">Small ribosomal subunit biogenesis GTPase RsgA</fullName>
        <ecNumber evidence="10">3.6.1.-</ecNumber>
    </recommendedName>
</protein>
<organism evidence="13 14">
    <name type="scientific">Clostridium sporogenes</name>
    <dbReference type="NCBI Taxonomy" id="1509"/>
    <lineage>
        <taxon>Bacteria</taxon>
        <taxon>Bacillati</taxon>
        <taxon>Bacillota</taxon>
        <taxon>Clostridia</taxon>
        <taxon>Eubacteriales</taxon>
        <taxon>Clostridiaceae</taxon>
        <taxon>Clostridium</taxon>
    </lineage>
</organism>
<evidence type="ECO:0000259" key="11">
    <source>
        <dbReference type="PROSITE" id="PS50936"/>
    </source>
</evidence>
<feature type="binding site" evidence="10">
    <location>
        <position position="254"/>
    </location>
    <ligand>
        <name>Zn(2+)</name>
        <dbReference type="ChEBI" id="CHEBI:29105"/>
    </ligand>
</feature>
<dbReference type="Gene3D" id="2.40.50.140">
    <property type="entry name" value="Nucleic acid-binding proteins"/>
    <property type="match status" value="1"/>
</dbReference>
<sequence>MKETIKGTIIKGIGGFYYIKLDDSEEIIECKARGKFRHTELTPMIGDYVEISIDKNNKGAIEKIYDRKSELFRPAVANVTQALVVFSFKNPDINIDLLNKFLLLCEYNNLKAIVCFNKMDLVNKEDYKDIIFMIEQAGYDIIFLNAKEEKNMDIIKKLIKDNVTVFCGPSGVGKSTMLNKIIGKETMLTGNISEKLKRGKHTTRHSELIYVDEGLLVDTPGFSSLDISFMEKENLLHCIPEFRDFIGECKFTGCLHYREPNCVVKKAVEEGHINKNRYDFYIKTLEEIMNRRKKKW</sequence>
<feature type="binding site" evidence="10">
    <location>
        <position position="262"/>
    </location>
    <ligand>
        <name>Zn(2+)</name>
        <dbReference type="ChEBI" id="CHEBI:29105"/>
    </ligand>
</feature>